<evidence type="ECO:0000259" key="7">
    <source>
        <dbReference type="PROSITE" id="PS51194"/>
    </source>
</evidence>
<feature type="compositionally biased region" description="Basic residues" evidence="5">
    <location>
        <begin position="738"/>
        <end position="751"/>
    </location>
</feature>
<dbReference type="AlphaFoldDB" id="A0AAD9PMD2"/>
<name>A0AAD9PMD2_9APIC</name>
<dbReference type="PANTHER" id="PTHR47959">
    <property type="entry name" value="ATP-DEPENDENT RNA HELICASE RHLE-RELATED"/>
    <property type="match status" value="1"/>
</dbReference>
<protein>
    <submittedName>
        <fullName evidence="8">Bifunctional Helicase</fullName>
    </submittedName>
</protein>
<dbReference type="GO" id="GO:0003676">
    <property type="term" value="F:nucleic acid binding"/>
    <property type="evidence" value="ECO:0007669"/>
    <property type="project" value="InterPro"/>
</dbReference>
<dbReference type="GO" id="GO:0005524">
    <property type="term" value="F:ATP binding"/>
    <property type="evidence" value="ECO:0007669"/>
    <property type="project" value="UniProtKB-KW"/>
</dbReference>
<dbReference type="Gene3D" id="3.40.50.300">
    <property type="entry name" value="P-loop containing nucleotide triphosphate hydrolases"/>
    <property type="match status" value="2"/>
</dbReference>
<dbReference type="Proteomes" id="UP001214638">
    <property type="component" value="Unassembled WGS sequence"/>
</dbReference>
<reference evidence="8" key="1">
    <citation type="journal article" date="2023" name="Nat. Microbiol.">
        <title>Babesia duncani multi-omics identifies virulence factors and drug targets.</title>
        <authorList>
            <person name="Singh P."/>
            <person name="Lonardi S."/>
            <person name="Liang Q."/>
            <person name="Vydyam P."/>
            <person name="Khabirova E."/>
            <person name="Fang T."/>
            <person name="Gihaz S."/>
            <person name="Thekkiniath J."/>
            <person name="Munshi M."/>
            <person name="Abel S."/>
            <person name="Ciampossin L."/>
            <person name="Batugedara G."/>
            <person name="Gupta M."/>
            <person name="Lu X.M."/>
            <person name="Lenz T."/>
            <person name="Chakravarty S."/>
            <person name="Cornillot E."/>
            <person name="Hu Y."/>
            <person name="Ma W."/>
            <person name="Gonzalez L.M."/>
            <person name="Sanchez S."/>
            <person name="Estrada K."/>
            <person name="Sanchez-Flores A."/>
            <person name="Montero E."/>
            <person name="Harb O.S."/>
            <person name="Le Roch K.G."/>
            <person name="Mamoun C.B."/>
        </authorList>
    </citation>
    <scope>NUCLEOTIDE SEQUENCE</scope>
    <source>
        <strain evidence="8">WA1</strain>
    </source>
</reference>
<evidence type="ECO:0000256" key="1">
    <source>
        <dbReference type="ARBA" id="ARBA00022741"/>
    </source>
</evidence>
<feature type="domain" description="Helicase ATP-binding" evidence="6">
    <location>
        <begin position="74"/>
        <end position="250"/>
    </location>
</feature>
<keyword evidence="9" id="KW-1185">Reference proteome</keyword>
<dbReference type="InterPro" id="IPR050079">
    <property type="entry name" value="DEAD_box_RNA_helicase"/>
</dbReference>
<dbReference type="InterPro" id="IPR001650">
    <property type="entry name" value="Helicase_C-like"/>
</dbReference>
<keyword evidence="3 8" id="KW-0347">Helicase</keyword>
<feature type="region of interest" description="Disordered" evidence="5">
    <location>
        <begin position="661"/>
        <end position="685"/>
    </location>
</feature>
<dbReference type="SUPFAM" id="SSF52540">
    <property type="entry name" value="P-loop containing nucleoside triphosphate hydrolases"/>
    <property type="match status" value="1"/>
</dbReference>
<dbReference type="EMBL" id="JALLKP010000001">
    <property type="protein sequence ID" value="KAK2197448.1"/>
    <property type="molecule type" value="Genomic_DNA"/>
</dbReference>
<dbReference type="PANTHER" id="PTHR47959:SF8">
    <property type="entry name" value="RNA HELICASE"/>
    <property type="match status" value="1"/>
</dbReference>
<dbReference type="CDD" id="cd18787">
    <property type="entry name" value="SF2_C_DEAD"/>
    <property type="match status" value="1"/>
</dbReference>
<dbReference type="SMART" id="SM00490">
    <property type="entry name" value="HELICc"/>
    <property type="match status" value="1"/>
</dbReference>
<feature type="domain" description="Helicase C-terminal" evidence="7">
    <location>
        <begin position="277"/>
        <end position="428"/>
    </location>
</feature>
<accession>A0AAD9PMD2</accession>
<dbReference type="Pfam" id="PF00271">
    <property type="entry name" value="Helicase_C"/>
    <property type="match status" value="1"/>
</dbReference>
<comment type="caution">
    <text evidence="8">The sequence shown here is derived from an EMBL/GenBank/DDBJ whole genome shotgun (WGS) entry which is preliminary data.</text>
</comment>
<dbReference type="PROSITE" id="PS51194">
    <property type="entry name" value="HELICASE_CTER"/>
    <property type="match status" value="1"/>
</dbReference>
<dbReference type="GO" id="GO:0005829">
    <property type="term" value="C:cytosol"/>
    <property type="evidence" value="ECO:0007669"/>
    <property type="project" value="TreeGrafter"/>
</dbReference>
<dbReference type="InterPro" id="IPR027417">
    <property type="entry name" value="P-loop_NTPase"/>
</dbReference>
<dbReference type="InterPro" id="IPR014001">
    <property type="entry name" value="Helicase_ATP-bd"/>
</dbReference>
<dbReference type="KEGG" id="bdw:94334746"/>
<gene>
    <name evidence="8" type="ORF">BdWA1_000448</name>
</gene>
<feature type="region of interest" description="Disordered" evidence="5">
    <location>
        <begin position="714"/>
        <end position="755"/>
    </location>
</feature>
<evidence type="ECO:0000256" key="3">
    <source>
        <dbReference type="ARBA" id="ARBA00022806"/>
    </source>
</evidence>
<dbReference type="RefSeq" id="XP_067804290.1">
    <property type="nucleotide sequence ID" value="XM_067945499.1"/>
</dbReference>
<evidence type="ECO:0000313" key="8">
    <source>
        <dbReference type="EMBL" id="KAK2197448.1"/>
    </source>
</evidence>
<evidence type="ECO:0000256" key="5">
    <source>
        <dbReference type="SAM" id="MobiDB-lite"/>
    </source>
</evidence>
<evidence type="ECO:0000313" key="9">
    <source>
        <dbReference type="Proteomes" id="UP001214638"/>
    </source>
</evidence>
<dbReference type="InterPro" id="IPR011545">
    <property type="entry name" value="DEAD/DEAH_box_helicase_dom"/>
</dbReference>
<evidence type="ECO:0000259" key="6">
    <source>
        <dbReference type="PROSITE" id="PS51192"/>
    </source>
</evidence>
<sequence length="782" mass="88058">MPRNSLFINYRNIQISFTNMEDDEDSNAVSKHKKSNSGDGFGAFGVLGLNRTLCFILEKKLKYNQPSAIQRRAIGAILKRKDVVCIARTGSGKTIAYLAPLVQLLESHSQTVGTRCLILLPTRELVLQVNSVLKKFINFSNQSDSLRKATLVGGQSLETQFGSLSFNPDIVIATPGRLSQHLVEKSFCMSLLQHFVIDESDKLFEMGFLPDVYKIFSNLPSNRQIILVSATLPSALNEFVAFGLSDPVVAQVDKDMHISDDLHLRFIYCRSEDKVASLLRLLRLHSGSKDERCIVFVATRHHVEYLSLLLKKCDFAVSAVHGKMDSVSRVNQLTLFQKFKTRILIVTDVGARGLDLPLIDNVINFDFPHSSKLFIHRVGRTARAGKSGIAISFVTMYDFSFCFDVVASIGRMLVLTPSGSNKNEAAIGALGNLTSDIERLQMIVNSDEELKSLKRSMEASYNLYYKVRPAASKSSIQRANDLLESMGGITAISQSIHPNYKQDAITVECNHTQVDKDAKEEILQYLHGFRPGNVKQSLATIPAESTANMENAKIYNRHFKKKGTGGPIDLDIAQPLVTSTSTDAYQDELKLPNITLNITADAEEEMQKQRYQHKQAWNPKRKRFVGVTIDKATNKVVKGKTKMEKRDLLKKWAKTTHRRIQQVGETEEQGVKGRKRGVSSMNEEEPKMNMDELGEMFPKHKAVFEAAKMNLPMSNKQKRTLKRLTKTPKHDPRTSVKPTKKSSKKTKHKRLPKIEFQKRLDKKIAKKGAANRSKVIIRRKRH</sequence>
<evidence type="ECO:0000256" key="2">
    <source>
        <dbReference type="ARBA" id="ARBA00022801"/>
    </source>
</evidence>
<keyword evidence="2" id="KW-0378">Hydrolase</keyword>
<keyword evidence="4" id="KW-0067">ATP-binding</keyword>
<dbReference type="GO" id="GO:0016787">
    <property type="term" value="F:hydrolase activity"/>
    <property type="evidence" value="ECO:0007669"/>
    <property type="project" value="UniProtKB-KW"/>
</dbReference>
<dbReference type="PROSITE" id="PS51192">
    <property type="entry name" value="HELICASE_ATP_BIND_1"/>
    <property type="match status" value="1"/>
</dbReference>
<evidence type="ECO:0000256" key="4">
    <source>
        <dbReference type="ARBA" id="ARBA00022840"/>
    </source>
</evidence>
<dbReference type="SMART" id="SM00487">
    <property type="entry name" value="DEXDc"/>
    <property type="match status" value="1"/>
</dbReference>
<dbReference type="GeneID" id="94334746"/>
<proteinExistence type="predicted"/>
<feature type="compositionally biased region" description="Basic residues" evidence="5">
    <location>
        <begin position="716"/>
        <end position="727"/>
    </location>
</feature>
<dbReference type="Pfam" id="PF00270">
    <property type="entry name" value="DEAD"/>
    <property type="match status" value="1"/>
</dbReference>
<dbReference type="GO" id="GO:0003724">
    <property type="term" value="F:RNA helicase activity"/>
    <property type="evidence" value="ECO:0007669"/>
    <property type="project" value="TreeGrafter"/>
</dbReference>
<keyword evidence="1" id="KW-0547">Nucleotide-binding</keyword>
<organism evidence="8 9">
    <name type="scientific">Babesia duncani</name>
    <dbReference type="NCBI Taxonomy" id="323732"/>
    <lineage>
        <taxon>Eukaryota</taxon>
        <taxon>Sar</taxon>
        <taxon>Alveolata</taxon>
        <taxon>Apicomplexa</taxon>
        <taxon>Aconoidasida</taxon>
        <taxon>Piroplasmida</taxon>
        <taxon>Babesiidae</taxon>
        <taxon>Babesia</taxon>
    </lineage>
</organism>